<gene>
    <name evidence="2" type="ORF">C6N75_17475</name>
</gene>
<dbReference type="Proteomes" id="UP000239322">
    <property type="component" value="Unassembled WGS sequence"/>
</dbReference>
<feature type="non-terminal residue" evidence="2">
    <location>
        <position position="210"/>
    </location>
</feature>
<dbReference type="SMART" id="SM01016">
    <property type="entry name" value="Arg_tRNA_synt_N"/>
    <property type="match status" value="1"/>
</dbReference>
<protein>
    <recommendedName>
        <fullName evidence="1">Arginyl tRNA synthetase N-terminal domain-containing protein</fullName>
    </recommendedName>
</protein>
<organism evidence="2 3">
    <name type="scientific">Streptomyces solincola</name>
    <dbReference type="NCBI Taxonomy" id="2100817"/>
    <lineage>
        <taxon>Bacteria</taxon>
        <taxon>Bacillati</taxon>
        <taxon>Actinomycetota</taxon>
        <taxon>Actinomycetes</taxon>
        <taxon>Kitasatosporales</taxon>
        <taxon>Streptomycetaceae</taxon>
        <taxon>Streptomyces</taxon>
    </lineage>
</organism>
<dbReference type="GO" id="GO:0005737">
    <property type="term" value="C:cytoplasm"/>
    <property type="evidence" value="ECO:0007669"/>
    <property type="project" value="InterPro"/>
</dbReference>
<evidence type="ECO:0000313" key="3">
    <source>
        <dbReference type="Proteomes" id="UP000239322"/>
    </source>
</evidence>
<dbReference type="Pfam" id="PF03485">
    <property type="entry name" value="Arg_tRNA_synt_N"/>
    <property type="match status" value="1"/>
</dbReference>
<keyword evidence="3" id="KW-1185">Reference proteome</keyword>
<accession>A0A2S9PU52</accession>
<name>A0A2S9PU52_9ACTN</name>
<dbReference type="GO" id="GO:0004814">
    <property type="term" value="F:arginine-tRNA ligase activity"/>
    <property type="evidence" value="ECO:0007669"/>
    <property type="project" value="InterPro"/>
</dbReference>
<dbReference type="GO" id="GO:0005524">
    <property type="term" value="F:ATP binding"/>
    <property type="evidence" value="ECO:0007669"/>
    <property type="project" value="InterPro"/>
</dbReference>
<dbReference type="EMBL" id="PVLV01000262">
    <property type="protein sequence ID" value="PRH77956.1"/>
    <property type="molecule type" value="Genomic_DNA"/>
</dbReference>
<dbReference type="AlphaFoldDB" id="A0A2S9PU52"/>
<sequence length="210" mass="21940">MTPADLSLSVLRAVRRAVDEGALGPGVEVPERVVVERPRAGGCGDWATNAALRLARDARMSPRAVAEVLSAALEKEPGVGRVDVTGPGFLSITVAGSAAAGVVAEVGERGVRYGWGDGLRGQRVELVHRGEVRARVHAEAVRALLVAQGAEVRLREDREAAVVVRAAHYDPAPLGADAMRWALLRAGAGDRVLEGAPLLVQAEGNGLFLV</sequence>
<evidence type="ECO:0000313" key="2">
    <source>
        <dbReference type="EMBL" id="PRH77956.1"/>
    </source>
</evidence>
<feature type="domain" description="Arginyl tRNA synthetase N-terminal" evidence="1">
    <location>
        <begin position="8"/>
        <end position="94"/>
    </location>
</feature>
<proteinExistence type="predicted"/>
<dbReference type="Gene3D" id="3.30.1360.70">
    <property type="entry name" value="Arginyl tRNA synthetase N-terminal domain"/>
    <property type="match status" value="1"/>
</dbReference>
<dbReference type="InterPro" id="IPR005148">
    <property type="entry name" value="Arg-tRNA-synth_N"/>
</dbReference>
<dbReference type="InterPro" id="IPR036695">
    <property type="entry name" value="Arg-tRNA-synth_N_sf"/>
</dbReference>
<dbReference type="SUPFAM" id="SSF55190">
    <property type="entry name" value="Arginyl-tRNA synthetase (ArgRS), N-terminal 'additional' domain"/>
    <property type="match status" value="1"/>
</dbReference>
<comment type="caution">
    <text evidence="2">The sequence shown here is derived from an EMBL/GenBank/DDBJ whole genome shotgun (WGS) entry which is preliminary data.</text>
</comment>
<reference evidence="2 3" key="1">
    <citation type="submission" date="2018-03" db="EMBL/GenBank/DDBJ databases">
        <title>Novel Streptomyces sp. from soil.</title>
        <authorList>
            <person name="Tan G.Y.A."/>
            <person name="Lee Z.Y."/>
        </authorList>
    </citation>
    <scope>NUCLEOTIDE SEQUENCE [LARGE SCALE GENOMIC DNA]</scope>
    <source>
        <strain evidence="2 3">ST5x</strain>
    </source>
</reference>
<dbReference type="GO" id="GO:0006420">
    <property type="term" value="P:arginyl-tRNA aminoacylation"/>
    <property type="evidence" value="ECO:0007669"/>
    <property type="project" value="InterPro"/>
</dbReference>
<evidence type="ECO:0000259" key="1">
    <source>
        <dbReference type="SMART" id="SM01016"/>
    </source>
</evidence>